<name>A0A7M3UNP3_POV01</name>
<feature type="domain" description="FLZ-type" evidence="2">
    <location>
        <begin position="15"/>
        <end position="45"/>
    </location>
</feature>
<keyword evidence="1" id="KW-0479">Metal-binding</keyword>
<protein>
    <recommendedName>
        <fullName evidence="2">FLZ-type domain-containing protein</fullName>
    </recommendedName>
</protein>
<evidence type="ECO:0000313" key="3">
    <source>
        <dbReference type="EMBL" id="QOI90316.1"/>
    </source>
</evidence>
<proteinExistence type="predicted"/>
<accession>A0A7M3UNP3</accession>
<dbReference type="GO" id="GO:0046872">
    <property type="term" value="F:metal ion binding"/>
    <property type="evidence" value="ECO:0007669"/>
    <property type="project" value="UniProtKB-KW"/>
</dbReference>
<evidence type="ECO:0000259" key="2">
    <source>
        <dbReference type="Pfam" id="PF04570"/>
    </source>
</evidence>
<sequence>MSDIIEGTYVFPSKECRYCEKEISSNDTLYMGWSRAFCSWKCRSEYNKRYKNKSILERLNEYINQYCIF</sequence>
<reference evidence="3" key="1">
    <citation type="submission" date="2020-06" db="EMBL/GenBank/DDBJ databases">
        <title>Lateral gene transfer of anion-conducting channel rhodopsins between green algae and giant viruses.</title>
        <authorList>
            <person name="Rozenberg A."/>
            <person name="Oppermann J."/>
            <person name="Wietek J."/>
            <person name="Fernandez Lahore R.G."/>
            <person name="Sandaa R.-A."/>
            <person name="Bratbak G."/>
            <person name="Hegemann P."/>
            <person name="Beja O."/>
        </authorList>
    </citation>
    <scope>NUCLEOTIDE SEQUENCE</scope>
    <source>
        <strain evidence="3">01B</strain>
    </source>
</reference>
<dbReference type="Pfam" id="PF04570">
    <property type="entry name" value="zf-FLZ"/>
    <property type="match status" value="1"/>
</dbReference>
<organism evidence="3">
    <name type="scientific">Pyramimonas orientalis virus</name>
    <name type="common">PoV01</name>
    <dbReference type="NCBI Taxonomy" id="455367"/>
    <lineage>
        <taxon>Viruses</taxon>
        <taxon>Varidnaviria</taxon>
        <taxon>Bamfordvirae</taxon>
        <taxon>Nucleocytoviricota</taxon>
        <taxon>Megaviricetes</taxon>
        <taxon>Imitervirales</taxon>
        <taxon>Allomimiviridae</taxon>
        <taxon>Heliosvirus</taxon>
        <taxon>Heliosvirus raunefjordenense</taxon>
    </lineage>
</organism>
<gene>
    <name evidence="3" type="ORF">HWQ62_00179</name>
</gene>
<organismHost>
    <name type="scientific">Pyramimonas plurioculata</name>
    <dbReference type="NCBI Taxonomy" id="36893"/>
</organismHost>
<dbReference type="EMBL" id="MT663535">
    <property type="protein sequence ID" value="QOI90316.1"/>
    <property type="molecule type" value="Genomic_DNA"/>
</dbReference>
<evidence type="ECO:0000256" key="1">
    <source>
        <dbReference type="ARBA" id="ARBA00022723"/>
    </source>
</evidence>
<dbReference type="InterPro" id="IPR007650">
    <property type="entry name" value="Zf-FLZ_dom"/>
</dbReference>